<sequence>MSLTKVSYSMINGAPINILDFLPVGYVTDGSVDYSTYVQQAYLLAANNGGGTVVWPIKAIKINSSIYFGSKTKTDLSGCTIYANNQNLFVTGYVSGGVLISNWATAESVDGSACLSCGFENGIIYNALRAFYLYKFLEACYVKDIVMYDCPTSIEAKFCFYNIYENISNFIGSNYVAEFYTDQTNCAATTSGSNVIKIKNNTQSNFIVGKRVVAAFVPLQTTVTAKGANDSGGAGFATITLSANATATYAAGDTGSGISAEAATTNPSFFFYDNVANIVVRRCGTGLKWIGMVFNGAQSVHIDTCSFESDVIGVQFQGVTAGVEITSSYSEINYGWLIDCSQATLPAAGAGSNIISFGTSNLNKTAGFVTFGSAGYGWVENLATLPTNTGFTPYNWNAITGASAIDISSPNVFVGGFYGSPISYGSYSILGQTSIPAGGTAGSGYKLSSASNFGIFFGSGVPTLSAAQGSLYLRSDGSSTSTRMYVNTNGSTTWTAVTTAA</sequence>
<protein>
    <submittedName>
        <fullName evidence="1">Uncharacterized protein</fullName>
    </submittedName>
</protein>
<evidence type="ECO:0000313" key="1">
    <source>
        <dbReference type="EMBL" id="CAB4240707.1"/>
    </source>
</evidence>
<reference evidence="1" key="1">
    <citation type="submission" date="2020-05" db="EMBL/GenBank/DDBJ databases">
        <authorList>
            <person name="Chiriac C."/>
            <person name="Salcher M."/>
            <person name="Ghai R."/>
            <person name="Kavagutti S V."/>
        </authorList>
    </citation>
    <scope>NUCLEOTIDE SEQUENCE</scope>
</reference>
<gene>
    <name evidence="1" type="ORF">UFOVP39_63</name>
</gene>
<organism evidence="1">
    <name type="scientific">uncultured Caudovirales phage</name>
    <dbReference type="NCBI Taxonomy" id="2100421"/>
    <lineage>
        <taxon>Viruses</taxon>
        <taxon>Duplodnaviria</taxon>
        <taxon>Heunggongvirae</taxon>
        <taxon>Uroviricota</taxon>
        <taxon>Caudoviricetes</taxon>
        <taxon>Peduoviridae</taxon>
        <taxon>Maltschvirus</taxon>
        <taxon>Maltschvirus maltsch</taxon>
    </lineage>
</organism>
<dbReference type="EMBL" id="LR797813">
    <property type="protein sequence ID" value="CAB4240707.1"/>
    <property type="molecule type" value="Genomic_DNA"/>
</dbReference>
<accession>A0A6J5T7T4</accession>
<name>A0A6J5T7T4_9CAUD</name>
<proteinExistence type="predicted"/>